<keyword evidence="5" id="KW-0009">Actin-binding</keyword>
<dbReference type="InterPro" id="IPR006077">
    <property type="entry name" value="Vinculin/catenin"/>
</dbReference>
<evidence type="ECO:0000256" key="3">
    <source>
        <dbReference type="ARBA" id="ARBA00014125"/>
    </source>
</evidence>
<dbReference type="PANTHER" id="PTHR46180">
    <property type="entry name" value="VINCULIN"/>
    <property type="match status" value="1"/>
</dbReference>
<comment type="similarity">
    <text evidence="2">Belongs to the vinculin/alpha-catenin family.</text>
</comment>
<dbReference type="SUPFAM" id="SSF47220">
    <property type="entry name" value="alpha-catenin/vinculin-like"/>
    <property type="match status" value="2"/>
</dbReference>
<dbReference type="GO" id="GO:0071944">
    <property type="term" value="C:cell periphery"/>
    <property type="evidence" value="ECO:0007669"/>
    <property type="project" value="UniProtKB-ARBA"/>
</dbReference>
<dbReference type="Pfam" id="PF01044">
    <property type="entry name" value="Vinculin"/>
    <property type="match status" value="1"/>
</dbReference>
<dbReference type="GO" id="GO:0005737">
    <property type="term" value="C:cytoplasm"/>
    <property type="evidence" value="ECO:0007669"/>
    <property type="project" value="UniProtKB-SubCell"/>
</dbReference>
<gene>
    <name evidence="6" type="ORF">CTOB1V02_LOCUS15094</name>
</gene>
<dbReference type="Gene3D" id="1.20.120.810">
    <property type="entry name" value="Vinculin, Vh2 four-helix bundle"/>
    <property type="match status" value="1"/>
</dbReference>
<name>A0A7R8WSD8_9CRUS</name>
<accession>A0A7R8WSD8</accession>
<dbReference type="InterPro" id="IPR036723">
    <property type="entry name" value="Alpha-catenin/vinculin-like_sf"/>
</dbReference>
<dbReference type="AlphaFoldDB" id="A0A7R8WSD8"/>
<evidence type="ECO:0000313" key="6">
    <source>
        <dbReference type="EMBL" id="CAD7237279.1"/>
    </source>
</evidence>
<sequence>MAQDLDDMVRRGQGNSPRAQNLARQLAYKLHQLKNSIQGALVDRVVEDFCDITSPLNQFTEAVLAPEGTPGREANFTDKAGNLQNFSKRAAKTARLVAAGSGGNKKLAEALMGSAAQVESLTPQLINAGRIRMSYPDNKAADEHFENLRQQYADSVARMRSLADQTTNPAKFIQASGKVELSKIKVVFRFNFFTWLML</sequence>
<evidence type="ECO:0000256" key="1">
    <source>
        <dbReference type="ARBA" id="ARBA00004496"/>
    </source>
</evidence>
<organism evidence="6">
    <name type="scientific">Cyprideis torosa</name>
    <dbReference type="NCBI Taxonomy" id="163714"/>
    <lineage>
        <taxon>Eukaryota</taxon>
        <taxon>Metazoa</taxon>
        <taxon>Ecdysozoa</taxon>
        <taxon>Arthropoda</taxon>
        <taxon>Crustacea</taxon>
        <taxon>Oligostraca</taxon>
        <taxon>Ostracoda</taxon>
        <taxon>Podocopa</taxon>
        <taxon>Podocopida</taxon>
        <taxon>Cytherocopina</taxon>
        <taxon>Cytheroidea</taxon>
        <taxon>Cytherideidae</taxon>
        <taxon>Cyprideis</taxon>
    </lineage>
</organism>
<dbReference type="EMBL" id="OB686369">
    <property type="protein sequence ID" value="CAD7237279.1"/>
    <property type="molecule type" value="Genomic_DNA"/>
</dbReference>
<proteinExistence type="inferred from homology"/>
<dbReference type="GO" id="GO:0007155">
    <property type="term" value="P:cell adhesion"/>
    <property type="evidence" value="ECO:0007669"/>
    <property type="project" value="InterPro"/>
</dbReference>
<keyword evidence="4" id="KW-0963">Cytoplasm</keyword>
<dbReference type="OrthoDB" id="29742at2759"/>
<evidence type="ECO:0000256" key="5">
    <source>
        <dbReference type="ARBA" id="ARBA00023203"/>
    </source>
</evidence>
<dbReference type="InterPro" id="IPR017997">
    <property type="entry name" value="Vinculin"/>
</dbReference>
<comment type="subcellular location">
    <subcellularLocation>
        <location evidence="1">Cytoplasm</location>
    </subcellularLocation>
</comment>
<evidence type="ECO:0000256" key="4">
    <source>
        <dbReference type="ARBA" id="ARBA00022490"/>
    </source>
</evidence>
<protein>
    <recommendedName>
        <fullName evidence="3">Vinculin</fullName>
    </recommendedName>
</protein>
<evidence type="ECO:0000256" key="2">
    <source>
        <dbReference type="ARBA" id="ARBA00008376"/>
    </source>
</evidence>
<reference evidence="6" key="1">
    <citation type="submission" date="2020-11" db="EMBL/GenBank/DDBJ databases">
        <authorList>
            <person name="Tran Van P."/>
        </authorList>
    </citation>
    <scope>NUCLEOTIDE SEQUENCE</scope>
</reference>
<dbReference type="GO" id="GO:0051015">
    <property type="term" value="F:actin filament binding"/>
    <property type="evidence" value="ECO:0007669"/>
    <property type="project" value="InterPro"/>
</dbReference>